<evidence type="ECO:0000256" key="1">
    <source>
        <dbReference type="SAM" id="MobiDB-lite"/>
    </source>
</evidence>
<evidence type="ECO:0000313" key="3">
    <source>
        <dbReference type="Proteomes" id="UP001360953"/>
    </source>
</evidence>
<feature type="region of interest" description="Disordered" evidence="1">
    <location>
        <begin position="259"/>
        <end position="285"/>
    </location>
</feature>
<dbReference type="PANTHER" id="PTHR39609:SF1">
    <property type="entry name" value="RFEG"/>
    <property type="match status" value="1"/>
</dbReference>
<dbReference type="RefSeq" id="XP_066655123.1">
    <property type="nucleotide sequence ID" value="XM_066803046.1"/>
</dbReference>
<keyword evidence="3" id="KW-1185">Reference proteome</keyword>
<feature type="region of interest" description="Disordered" evidence="1">
    <location>
        <begin position="157"/>
        <end position="240"/>
    </location>
</feature>
<feature type="compositionally biased region" description="Basic and acidic residues" evidence="1">
    <location>
        <begin position="201"/>
        <end position="213"/>
    </location>
</feature>
<reference evidence="2 3" key="1">
    <citation type="submission" date="2024-04" db="EMBL/GenBank/DDBJ databases">
        <title>Phyllosticta paracitricarpa is synonymous to the EU quarantine fungus P. citricarpa based on phylogenomic analyses.</title>
        <authorList>
            <consortium name="Lawrence Berkeley National Laboratory"/>
            <person name="Van ingen-buijs V.A."/>
            <person name="Van westerhoven A.C."/>
            <person name="Haridas S."/>
            <person name="Skiadas P."/>
            <person name="Martin F."/>
            <person name="Groenewald J.Z."/>
            <person name="Crous P.W."/>
            <person name="Seidl M.F."/>
        </authorList>
    </citation>
    <scope>NUCLEOTIDE SEQUENCE [LARGE SCALE GENOMIC DNA]</scope>
    <source>
        <strain evidence="2 3">CPC 17464</strain>
    </source>
</reference>
<feature type="compositionally biased region" description="Polar residues" evidence="1">
    <location>
        <begin position="259"/>
        <end position="271"/>
    </location>
</feature>
<name>A0ABR1LT61_9PEZI</name>
<comment type="caution">
    <text evidence="2">The sequence shown here is derived from an EMBL/GenBank/DDBJ whole genome shotgun (WGS) entry which is preliminary data.</text>
</comment>
<dbReference type="EMBL" id="JBBPEH010000006">
    <property type="protein sequence ID" value="KAK7536972.1"/>
    <property type="molecule type" value="Genomic_DNA"/>
</dbReference>
<dbReference type="GeneID" id="92035952"/>
<gene>
    <name evidence="2" type="ORF">J3D65DRAFT_667675</name>
</gene>
<feature type="region of interest" description="Disordered" evidence="1">
    <location>
        <begin position="82"/>
        <end position="143"/>
    </location>
</feature>
<organism evidence="2 3">
    <name type="scientific">Phyllosticta citribraziliensis</name>
    <dbReference type="NCBI Taxonomy" id="989973"/>
    <lineage>
        <taxon>Eukaryota</taxon>
        <taxon>Fungi</taxon>
        <taxon>Dikarya</taxon>
        <taxon>Ascomycota</taxon>
        <taxon>Pezizomycotina</taxon>
        <taxon>Dothideomycetes</taxon>
        <taxon>Dothideomycetes incertae sedis</taxon>
        <taxon>Botryosphaeriales</taxon>
        <taxon>Phyllostictaceae</taxon>
        <taxon>Phyllosticta</taxon>
    </lineage>
</organism>
<protein>
    <recommendedName>
        <fullName evidence="4">Transcription factor RfeG</fullName>
    </recommendedName>
</protein>
<accession>A0ABR1LT61</accession>
<evidence type="ECO:0000313" key="2">
    <source>
        <dbReference type="EMBL" id="KAK7536972.1"/>
    </source>
</evidence>
<dbReference type="Proteomes" id="UP001360953">
    <property type="component" value="Unassembled WGS sequence"/>
</dbReference>
<dbReference type="PANTHER" id="PTHR39609">
    <property type="entry name" value="RFEG-RELATED"/>
    <property type="match status" value="1"/>
</dbReference>
<sequence length="285" mass="31486">MPSSISRATPTRQWFQPGDGIAREVITADIQRYLGPDALVKPGIGTHEFEGVEGYWITAYRTLTTQMVQDLKTDSARWRAEVQQGRGSPHARDAKLSKPPDKPVVAYQDSRTHQSRQYYGPSTPGPDASYGAAPPAQGYADHPAAAGYRAPAQNSYGGDYTYAQPQSGYPQQGAPYVPAPGYGQGQVRTAPAYGYSQPSAREPDPHYPGHQDSPRYGYPPSTSAPPERVYPPPQPRYFMEDHIPTDLLDLAKFPVCSTSQPYYYPDSRSTPTQPPPQANDRRRRQ</sequence>
<evidence type="ECO:0008006" key="4">
    <source>
        <dbReference type="Google" id="ProtNLM"/>
    </source>
</evidence>
<feature type="compositionally biased region" description="Basic and acidic residues" evidence="1">
    <location>
        <begin position="90"/>
        <end position="101"/>
    </location>
</feature>
<proteinExistence type="predicted"/>